<evidence type="ECO:0000313" key="6">
    <source>
        <dbReference type="Proteomes" id="UP000518752"/>
    </source>
</evidence>
<dbReference type="OrthoDB" id="411064at2759"/>
<dbReference type="Pfam" id="PF01557">
    <property type="entry name" value="FAA_hydrolase"/>
    <property type="match status" value="1"/>
</dbReference>
<evidence type="ECO:0000256" key="3">
    <source>
        <dbReference type="SAM" id="SignalP"/>
    </source>
</evidence>
<comment type="similarity">
    <text evidence="1">Belongs to the FAH family.</text>
</comment>
<protein>
    <recommendedName>
        <fullName evidence="4">Fumarylacetoacetase-like C-terminal domain-containing protein</fullName>
    </recommendedName>
</protein>
<feature type="domain" description="Fumarylacetoacetase-like C-terminal" evidence="4">
    <location>
        <begin position="139"/>
        <end position="344"/>
    </location>
</feature>
<dbReference type="PANTHER" id="PTHR11820:SF112">
    <property type="entry name" value="FUMARYLACETOACETATE HYDROLASE FAMILY PROTEIN (AFU_ORTHOLOGUE AFUA_1G02370)-RELATED"/>
    <property type="match status" value="1"/>
</dbReference>
<evidence type="ECO:0000259" key="4">
    <source>
        <dbReference type="Pfam" id="PF01557"/>
    </source>
</evidence>
<feature type="signal peptide" evidence="3">
    <location>
        <begin position="1"/>
        <end position="16"/>
    </location>
</feature>
<dbReference type="InterPro" id="IPR011234">
    <property type="entry name" value="Fumarylacetoacetase-like_C"/>
</dbReference>
<comment type="caution">
    <text evidence="5">The sequence shown here is derived from an EMBL/GenBank/DDBJ whole genome shotgun (WGS) entry which is preliminary data.</text>
</comment>
<evidence type="ECO:0000256" key="2">
    <source>
        <dbReference type="ARBA" id="ARBA00022723"/>
    </source>
</evidence>
<evidence type="ECO:0000256" key="1">
    <source>
        <dbReference type="ARBA" id="ARBA00010211"/>
    </source>
</evidence>
<feature type="chain" id="PRO_5034401575" description="Fumarylacetoacetase-like C-terminal domain-containing protein" evidence="3">
    <location>
        <begin position="17"/>
        <end position="368"/>
    </location>
</feature>
<dbReference type="PANTHER" id="PTHR11820">
    <property type="entry name" value="ACYLPYRUVASE"/>
    <property type="match status" value="1"/>
</dbReference>
<dbReference type="Gene3D" id="3.90.850.10">
    <property type="entry name" value="Fumarylacetoacetase-like, C-terminal domain"/>
    <property type="match status" value="1"/>
</dbReference>
<proteinExistence type="inferred from homology"/>
<dbReference type="AlphaFoldDB" id="A0A8H5MEG4"/>
<dbReference type="InterPro" id="IPR036663">
    <property type="entry name" value="Fumarylacetoacetase_C_sf"/>
</dbReference>
<evidence type="ECO:0000313" key="5">
    <source>
        <dbReference type="EMBL" id="KAF5391430.1"/>
    </source>
</evidence>
<keyword evidence="6" id="KW-1185">Reference proteome</keyword>
<keyword evidence="3" id="KW-0732">Signal</keyword>
<name>A0A8H5MEG4_9AGAR</name>
<organism evidence="5 6">
    <name type="scientific">Collybiopsis confluens</name>
    <dbReference type="NCBI Taxonomy" id="2823264"/>
    <lineage>
        <taxon>Eukaryota</taxon>
        <taxon>Fungi</taxon>
        <taxon>Dikarya</taxon>
        <taxon>Basidiomycota</taxon>
        <taxon>Agaricomycotina</taxon>
        <taxon>Agaricomycetes</taxon>
        <taxon>Agaricomycetidae</taxon>
        <taxon>Agaricales</taxon>
        <taxon>Marasmiineae</taxon>
        <taxon>Omphalotaceae</taxon>
        <taxon>Collybiopsis</taxon>
    </lineage>
</organism>
<keyword evidence="2" id="KW-0479">Metal-binding</keyword>
<dbReference type="Proteomes" id="UP000518752">
    <property type="component" value="Unassembled WGS sequence"/>
</dbReference>
<dbReference type="EMBL" id="JAACJN010000010">
    <property type="protein sequence ID" value="KAF5391430.1"/>
    <property type="molecule type" value="Genomic_DNA"/>
</dbReference>
<gene>
    <name evidence="5" type="ORF">D9757_002031</name>
</gene>
<sequence length="368" mass="39082">MRVLSTLLALAVYASASRIVRFISDDGKIYTGDAILVNGSTDASKSTRARVIQGDVLKNFTVTSEIKTITHLLAPLAPQDTRTVRCVGFNYAHPRAASAKLEGYSIECPSKAHSVPIHFPELNRVDFAGSAGTATPPTHADEANVTIPDFPILFFKPWTALAPPNGQVPVTEGYQTQGNFTSEMDYEAELVVVISKQAYNISVDEALSVVSGFSVGYDVSHRGWQIARGGSPQPQYSMGKDADGWAPWGPAITTPDEISNVQNLSIWAKVNGVTKQNDTTANMLFGVAELVSFFSMGITLLPGDIIYTGTPSGVQLGQADPVWLVDGDVVEVGLEGLGTCTSTITNSNATTSAFDPVLGFTGVHGSHA</sequence>
<reference evidence="5 6" key="1">
    <citation type="journal article" date="2020" name="ISME J.">
        <title>Uncovering the hidden diversity of litter-decomposition mechanisms in mushroom-forming fungi.</title>
        <authorList>
            <person name="Floudas D."/>
            <person name="Bentzer J."/>
            <person name="Ahren D."/>
            <person name="Johansson T."/>
            <person name="Persson P."/>
            <person name="Tunlid A."/>
        </authorList>
    </citation>
    <scope>NUCLEOTIDE SEQUENCE [LARGE SCALE GENOMIC DNA]</scope>
    <source>
        <strain evidence="5 6">CBS 406.79</strain>
    </source>
</reference>
<accession>A0A8H5MEG4</accession>
<dbReference type="GO" id="GO:0046872">
    <property type="term" value="F:metal ion binding"/>
    <property type="evidence" value="ECO:0007669"/>
    <property type="project" value="UniProtKB-KW"/>
</dbReference>
<dbReference type="SUPFAM" id="SSF56529">
    <property type="entry name" value="FAH"/>
    <property type="match status" value="1"/>
</dbReference>
<dbReference type="GO" id="GO:0003824">
    <property type="term" value="F:catalytic activity"/>
    <property type="evidence" value="ECO:0007669"/>
    <property type="project" value="InterPro"/>
</dbReference>